<feature type="compositionally biased region" description="Polar residues" evidence="1">
    <location>
        <begin position="375"/>
        <end position="386"/>
    </location>
</feature>
<feature type="compositionally biased region" description="Polar residues" evidence="1">
    <location>
        <begin position="77"/>
        <end position="95"/>
    </location>
</feature>
<feature type="compositionally biased region" description="Polar residues" evidence="1">
    <location>
        <begin position="417"/>
        <end position="438"/>
    </location>
</feature>
<name>A0A2C5ZLC0_9HYPO</name>
<evidence type="ECO:0000313" key="3">
    <source>
        <dbReference type="Proteomes" id="UP000224854"/>
    </source>
</evidence>
<evidence type="ECO:0000256" key="1">
    <source>
        <dbReference type="SAM" id="MobiDB-lite"/>
    </source>
</evidence>
<protein>
    <submittedName>
        <fullName evidence="2">Uncharacterized protein</fullName>
    </submittedName>
</protein>
<dbReference type="Proteomes" id="UP000224854">
    <property type="component" value="Unassembled WGS sequence"/>
</dbReference>
<feature type="region of interest" description="Disordered" evidence="1">
    <location>
        <begin position="183"/>
        <end position="553"/>
    </location>
</feature>
<evidence type="ECO:0000313" key="2">
    <source>
        <dbReference type="EMBL" id="PHH80101.1"/>
    </source>
</evidence>
<feature type="compositionally biased region" description="Basic and acidic residues" evidence="1">
    <location>
        <begin position="444"/>
        <end position="480"/>
    </location>
</feature>
<keyword evidence="3" id="KW-1185">Reference proteome</keyword>
<feature type="compositionally biased region" description="Basic and acidic residues" evidence="1">
    <location>
        <begin position="107"/>
        <end position="124"/>
    </location>
</feature>
<feature type="compositionally biased region" description="Basic and acidic residues" evidence="1">
    <location>
        <begin position="211"/>
        <end position="231"/>
    </location>
</feature>
<dbReference type="EMBL" id="NJEU01000165">
    <property type="protein sequence ID" value="PHH80101.1"/>
    <property type="molecule type" value="Genomic_DNA"/>
</dbReference>
<feature type="compositionally biased region" description="Basic and acidic residues" evidence="1">
    <location>
        <begin position="544"/>
        <end position="553"/>
    </location>
</feature>
<gene>
    <name evidence="2" type="ORF">CDD82_1979</name>
</gene>
<reference evidence="2 3" key="1">
    <citation type="submission" date="2017-06" db="EMBL/GenBank/DDBJ databases">
        <title>Ant-infecting Ophiocordyceps genomes reveal a high diversity of potential behavioral manipulation genes and a possible major role for enterotoxins.</title>
        <authorList>
            <person name="De Bekker C."/>
            <person name="Evans H.C."/>
            <person name="Brachmann A."/>
            <person name="Hughes D.P."/>
        </authorList>
    </citation>
    <scope>NUCLEOTIDE SEQUENCE [LARGE SCALE GENOMIC DNA]</scope>
    <source>
        <strain evidence="2 3">1348a</strain>
    </source>
</reference>
<feature type="compositionally biased region" description="Basic and acidic residues" evidence="1">
    <location>
        <begin position="247"/>
        <end position="262"/>
    </location>
</feature>
<dbReference type="AlphaFoldDB" id="A0A2C5ZLC0"/>
<feature type="compositionally biased region" description="Basic residues" evidence="1">
    <location>
        <begin position="481"/>
        <end position="492"/>
    </location>
</feature>
<sequence length="553" mass="53405">MVTESQKKAGVSPEASGVPAEVLEKSEVEDELTSKLKKAPVTSEGDSGSGAGKGKTAAAVGGVGGAAAGAGSLAGQDSLQSSTVPQVVKDSQNKAGVSPEASGLPQEVKEKSEVEDELTRRVKQEPATSQGTSGFGTEKSEKTGLIAGAAAAGGGAVVAAAIAAKDAFTDKAGPAMSDMGTAVADTANRNLPDSVKKSLPESAQGMLAGETKNDPRNKVSPEVPGEVKKSIAESGQNPEAAASTAAVEEKKQVESELLKEVKPAPAAVGTKPPTSGAAAGGAPVGAGPGTPAGAPTGVAKVAPTETATVTPIGSAVSPSSGAAASAPIGSTSGDAATDKIYSGTSAGPAAGDAPIGSSTGAAPGASSVDAARPTTGATAQDSTRAPTGTGAGIPLVTGAGAATGGAAGAAALGSTADSQAIDSSVFSEPSPFDTTGQGMMTDAAKPEASKATPKAEKAKDDAALGGESKSDEAKAKDDKASKRKSSKASKGSKKGEAGRPETAPALGGTNGSDPAAAESSSKPADTPTSAEKKKKHRLSSIFSKIKDKLSDKK</sequence>
<proteinExistence type="predicted"/>
<comment type="caution">
    <text evidence="2">The sequence shown here is derived from an EMBL/GenBank/DDBJ whole genome shotgun (WGS) entry which is preliminary data.</text>
</comment>
<feature type="region of interest" description="Disordered" evidence="1">
    <location>
        <begin position="1"/>
        <end position="139"/>
    </location>
</feature>
<feature type="compositionally biased region" description="Gly residues" evidence="1">
    <location>
        <begin position="278"/>
        <end position="290"/>
    </location>
</feature>
<organism evidence="2 3">
    <name type="scientific">Ophiocordyceps australis</name>
    <dbReference type="NCBI Taxonomy" id="1399860"/>
    <lineage>
        <taxon>Eukaryota</taxon>
        <taxon>Fungi</taxon>
        <taxon>Dikarya</taxon>
        <taxon>Ascomycota</taxon>
        <taxon>Pezizomycotina</taxon>
        <taxon>Sordariomycetes</taxon>
        <taxon>Hypocreomycetidae</taxon>
        <taxon>Hypocreales</taxon>
        <taxon>Ophiocordycipitaceae</taxon>
        <taxon>Ophiocordyceps</taxon>
    </lineage>
</organism>
<accession>A0A2C5ZLC0</accession>
<feature type="compositionally biased region" description="Polar residues" evidence="1">
    <location>
        <begin position="518"/>
        <end position="529"/>
    </location>
</feature>
<feature type="compositionally biased region" description="Low complexity" evidence="1">
    <location>
        <begin position="311"/>
        <end position="333"/>
    </location>
</feature>
<dbReference type="OrthoDB" id="5873279at2759"/>
<feature type="compositionally biased region" description="Low complexity" evidence="1">
    <location>
        <begin position="353"/>
        <end position="367"/>
    </location>
</feature>